<protein>
    <submittedName>
        <fullName evidence="6">Glycosylphosphatidylinositol-anchored high density lipoprotein-binding protein 1 isoform X1</fullName>
    </submittedName>
</protein>
<dbReference type="Pfam" id="PF00087">
    <property type="entry name" value="Toxin_TOLIP"/>
    <property type="match status" value="1"/>
</dbReference>
<feature type="compositionally biased region" description="Gly residues" evidence="2">
    <location>
        <begin position="166"/>
        <end position="181"/>
    </location>
</feature>
<gene>
    <name evidence="6" type="primary">Gpihbp1</name>
</gene>
<evidence type="ECO:0000259" key="4">
    <source>
        <dbReference type="Pfam" id="PF00087"/>
    </source>
</evidence>
<dbReference type="GO" id="GO:0035473">
    <property type="term" value="F:lipase binding"/>
    <property type="evidence" value="ECO:0007669"/>
    <property type="project" value="TreeGrafter"/>
</dbReference>
<dbReference type="GO" id="GO:0035478">
    <property type="term" value="F:chylomicron binding"/>
    <property type="evidence" value="ECO:0007669"/>
    <property type="project" value="TreeGrafter"/>
</dbReference>
<dbReference type="PANTHER" id="PTHR16983">
    <property type="entry name" value="UPAR/LY6 DOMAIN-CONTAINING PROTEIN"/>
    <property type="match status" value="1"/>
</dbReference>
<dbReference type="GO" id="GO:0070328">
    <property type="term" value="P:triglyceride homeostasis"/>
    <property type="evidence" value="ECO:0007669"/>
    <property type="project" value="TreeGrafter"/>
</dbReference>
<name>A0A8B7V2P2_CASCN</name>
<dbReference type="AlphaFoldDB" id="A0A8B7V2P2"/>
<feature type="region of interest" description="Disordered" evidence="2">
    <location>
        <begin position="151"/>
        <end position="183"/>
    </location>
</feature>
<proteinExistence type="predicted"/>
<feature type="compositionally biased region" description="Acidic residues" evidence="2">
    <location>
        <begin position="30"/>
        <end position="54"/>
    </location>
</feature>
<feature type="signal peptide" evidence="3">
    <location>
        <begin position="1"/>
        <end position="18"/>
    </location>
</feature>
<keyword evidence="5" id="KW-1185">Reference proteome</keyword>
<dbReference type="RefSeq" id="XP_073925429.1">
    <property type="nucleotide sequence ID" value="XM_074069328.1"/>
</dbReference>
<evidence type="ECO:0000256" key="1">
    <source>
        <dbReference type="ARBA" id="ARBA00022729"/>
    </source>
</evidence>
<dbReference type="Proteomes" id="UP001732720">
    <property type="component" value="Chromosome 3"/>
</dbReference>
<evidence type="ECO:0000256" key="2">
    <source>
        <dbReference type="SAM" id="MobiDB-lite"/>
    </source>
</evidence>
<reference evidence="6" key="1">
    <citation type="submission" date="2025-08" db="UniProtKB">
        <authorList>
            <consortium name="RefSeq"/>
        </authorList>
    </citation>
    <scope>IDENTIFICATION</scope>
    <source>
        <tissue evidence="6">Leukocyte</tissue>
    </source>
</reference>
<sequence>MKALGAVLLAVLLCGHSGIPAWSGSRQTQEDNDYEDMGQESYGYDDDDDNDDEEEEEETNLISSSRDRVFLECYTCQLLQSGESCEDTQRCFHSQAFCTTLISHGNTDSGLLTTYSMWCTDTCQPIVKTVEGTQMTQTCCQSTLCNVPPWQSSQHQDTPDVRTGSPQGGRAGQPQGNGAGGHPDCPKSVGITLLLSLLSSLWATGP</sequence>
<keyword evidence="6" id="KW-0449">Lipoprotein</keyword>
<feature type="chain" id="PRO_5034957046" evidence="3">
    <location>
        <begin position="19"/>
        <end position="206"/>
    </location>
</feature>
<dbReference type="InterPro" id="IPR035076">
    <property type="entry name" value="Toxin/TOLIP"/>
</dbReference>
<feature type="domain" description="Snake toxin/toxin-like" evidence="4">
    <location>
        <begin position="71"/>
        <end position="146"/>
    </location>
</feature>
<evidence type="ECO:0000313" key="5">
    <source>
        <dbReference type="Proteomes" id="UP001732720"/>
    </source>
</evidence>
<dbReference type="InterPro" id="IPR045860">
    <property type="entry name" value="Snake_toxin-like_sf"/>
</dbReference>
<feature type="region of interest" description="Disordered" evidence="2">
    <location>
        <begin position="24"/>
        <end position="54"/>
    </location>
</feature>
<dbReference type="GO" id="GO:0030550">
    <property type="term" value="F:acetylcholine receptor inhibitor activity"/>
    <property type="evidence" value="ECO:0007669"/>
    <property type="project" value="TreeGrafter"/>
</dbReference>
<dbReference type="Gene3D" id="2.10.60.10">
    <property type="entry name" value="CD59"/>
    <property type="match status" value="1"/>
</dbReference>
<dbReference type="OrthoDB" id="9448168at2759"/>
<dbReference type="RefSeq" id="XP_020025988.1">
    <property type="nucleotide sequence ID" value="XM_020170399.2"/>
</dbReference>
<keyword evidence="1 3" id="KW-0732">Signal</keyword>
<dbReference type="CTD" id="338328"/>
<dbReference type="GO" id="GO:0005886">
    <property type="term" value="C:plasma membrane"/>
    <property type="evidence" value="ECO:0007669"/>
    <property type="project" value="TreeGrafter"/>
</dbReference>
<dbReference type="PANTHER" id="PTHR16983:SF12">
    <property type="entry name" value="GLYCOSYLPHOSPHATIDYLINOSITOL-ANCHORED HIGH DENSITY LIPOPROTEIN-BINDING PROTEIN 1"/>
    <property type="match status" value="1"/>
</dbReference>
<dbReference type="GeneID" id="109690827"/>
<dbReference type="KEGG" id="ccan:109690827"/>
<accession>A0A8B7V2P2</accession>
<organism evidence="6">
    <name type="scientific">Castor canadensis</name>
    <name type="common">American beaver</name>
    <dbReference type="NCBI Taxonomy" id="51338"/>
    <lineage>
        <taxon>Eukaryota</taxon>
        <taxon>Metazoa</taxon>
        <taxon>Chordata</taxon>
        <taxon>Craniata</taxon>
        <taxon>Vertebrata</taxon>
        <taxon>Euteleostomi</taxon>
        <taxon>Mammalia</taxon>
        <taxon>Eutheria</taxon>
        <taxon>Euarchontoglires</taxon>
        <taxon>Glires</taxon>
        <taxon>Rodentia</taxon>
        <taxon>Castorimorpha</taxon>
        <taxon>Castoridae</taxon>
        <taxon>Castor</taxon>
    </lineage>
</organism>
<dbReference type="CDD" id="cd23575">
    <property type="entry name" value="TFP_LU_ECD_GPIHBP1"/>
    <property type="match status" value="1"/>
</dbReference>
<dbReference type="SUPFAM" id="SSF57302">
    <property type="entry name" value="Snake toxin-like"/>
    <property type="match status" value="1"/>
</dbReference>
<evidence type="ECO:0000313" key="6">
    <source>
        <dbReference type="RefSeq" id="XP_020025988.1"/>
    </source>
</evidence>
<dbReference type="FunFam" id="2.10.60.10:FF:000003">
    <property type="entry name" value="lymphocyte antigen 6E isoform X1"/>
    <property type="match status" value="1"/>
</dbReference>
<dbReference type="InterPro" id="IPR051110">
    <property type="entry name" value="Ly-6/neurotoxin-like_GPI-ap"/>
</dbReference>
<dbReference type="RefSeq" id="XP_020025988.1">
    <property type="nucleotide sequence ID" value="XM_020170399.1"/>
</dbReference>
<evidence type="ECO:0000256" key="3">
    <source>
        <dbReference type="SAM" id="SignalP"/>
    </source>
</evidence>